<evidence type="ECO:0000313" key="3">
    <source>
        <dbReference type="EMBL" id="TFB00055.1"/>
    </source>
</evidence>
<keyword evidence="2" id="KW-0812">Transmembrane</keyword>
<keyword evidence="4" id="KW-1185">Reference proteome</keyword>
<organism evidence="3 4">
    <name type="scientific">Trichoderma ghanense</name>
    <dbReference type="NCBI Taxonomy" id="65468"/>
    <lineage>
        <taxon>Eukaryota</taxon>
        <taxon>Fungi</taxon>
        <taxon>Dikarya</taxon>
        <taxon>Ascomycota</taxon>
        <taxon>Pezizomycotina</taxon>
        <taxon>Sordariomycetes</taxon>
        <taxon>Hypocreomycetidae</taxon>
        <taxon>Hypocreales</taxon>
        <taxon>Hypocreaceae</taxon>
        <taxon>Trichoderma</taxon>
    </lineage>
</organism>
<dbReference type="PANTHER" id="PTHR31834:SF1">
    <property type="entry name" value="INITIATION-SPECIFIC ALPHA-1,6-MANNOSYLTRANSFERASE"/>
    <property type="match status" value="1"/>
</dbReference>
<dbReference type="Pfam" id="PF04488">
    <property type="entry name" value="Gly_transf_sug"/>
    <property type="match status" value="1"/>
</dbReference>
<dbReference type="Proteomes" id="UP001642720">
    <property type="component" value="Unassembled WGS sequence"/>
</dbReference>
<comment type="caution">
    <text evidence="3">The sequence shown here is derived from an EMBL/GenBank/DDBJ whole genome shotgun (WGS) entry which is preliminary data.</text>
</comment>
<sequence>MHLHEKQDAFSPLRQLLHHVSQRRYRNYAAVAIALLLLSMVWLSGRLTMHYSSRQMWHDGYYFQGQQGRTGGGAAGAAGAGAGAAPGRHLIPPNIWQIVLPKAQPYRWDLKHVRIDPRQLENTASWLAMNPDWQYTLVGQKGGDDFVNSHFGRDSRIAQAYHNLTNVGMKSDLLRYLILGVQGGVYTDTDTVALKPVDAWIPPPARDRARLVVGIEFDRRDGGPWADIPHWLQFCQWTIAAAPGHPVFRRMVDRVLRSLDELSAAHGGLPLEELHPESFEVMNSTGPAAWTDVVFEQLQGYNPLLNDTQDLSFMEEPTLIGDILILPIDGFGMGQDHSASTNDGSVPEAAMMRHLFTGSWRDE</sequence>
<dbReference type="EMBL" id="PPTA01000012">
    <property type="protein sequence ID" value="TFB00055.1"/>
    <property type="molecule type" value="Genomic_DNA"/>
</dbReference>
<evidence type="ECO:0000256" key="1">
    <source>
        <dbReference type="ARBA" id="ARBA00009003"/>
    </source>
</evidence>
<dbReference type="InterPro" id="IPR039367">
    <property type="entry name" value="Och1-like"/>
</dbReference>
<dbReference type="GeneID" id="300579748"/>
<accession>A0ABY2GXX6</accession>
<evidence type="ECO:0000256" key="2">
    <source>
        <dbReference type="SAM" id="Phobius"/>
    </source>
</evidence>
<dbReference type="InterPro" id="IPR029044">
    <property type="entry name" value="Nucleotide-diphossugar_trans"/>
</dbReference>
<reference evidence="3 4" key="1">
    <citation type="submission" date="2018-01" db="EMBL/GenBank/DDBJ databases">
        <title>Genome characterization of the sugarcane-associated fungus Trichoderma ghanense CCMA-1212 and their application in lignocelulose bioconversion.</title>
        <authorList>
            <person name="Steindorff A.S."/>
            <person name="Mendes T.D."/>
            <person name="Vilela E.S.D."/>
            <person name="Rodrigues D.S."/>
            <person name="Formighieri E.F."/>
            <person name="Melo I.S."/>
            <person name="Favaro L.C.L."/>
        </authorList>
    </citation>
    <scope>NUCLEOTIDE SEQUENCE [LARGE SCALE GENOMIC DNA]</scope>
    <source>
        <strain evidence="3 4">CCMA-1212</strain>
    </source>
</reference>
<evidence type="ECO:0000313" key="4">
    <source>
        <dbReference type="Proteomes" id="UP001642720"/>
    </source>
</evidence>
<dbReference type="PANTHER" id="PTHR31834">
    <property type="entry name" value="INITIATION-SPECIFIC ALPHA-1,6-MANNOSYLTRANSFERASE"/>
    <property type="match status" value="1"/>
</dbReference>
<dbReference type="SUPFAM" id="SSF53448">
    <property type="entry name" value="Nucleotide-diphospho-sugar transferases"/>
    <property type="match status" value="1"/>
</dbReference>
<dbReference type="RefSeq" id="XP_073556256.1">
    <property type="nucleotide sequence ID" value="XM_073705298.1"/>
</dbReference>
<comment type="similarity">
    <text evidence="1">Belongs to the glycosyltransferase 32 family.</text>
</comment>
<dbReference type="Gene3D" id="3.90.550.20">
    <property type="match status" value="1"/>
</dbReference>
<feature type="transmembrane region" description="Helical" evidence="2">
    <location>
        <begin position="25"/>
        <end position="45"/>
    </location>
</feature>
<dbReference type="InterPro" id="IPR007577">
    <property type="entry name" value="GlycoTrfase_DXD_sugar-bd_CS"/>
</dbReference>
<protein>
    <submittedName>
        <fullName evidence="3">Initiation-specific alpha-1,6-mannosyltransferase</fullName>
    </submittedName>
</protein>
<name>A0ABY2GXX6_9HYPO</name>
<gene>
    <name evidence="3" type="ORF">CCMA1212_008152</name>
</gene>
<proteinExistence type="inferred from homology"/>
<keyword evidence="2" id="KW-0472">Membrane</keyword>
<keyword evidence="2" id="KW-1133">Transmembrane helix</keyword>